<dbReference type="PROSITE" id="PS50977">
    <property type="entry name" value="HTH_TETR_2"/>
    <property type="match status" value="1"/>
</dbReference>
<dbReference type="PANTHER" id="PTHR47506:SF1">
    <property type="entry name" value="HTH-TYPE TRANSCRIPTIONAL REGULATOR YJDC"/>
    <property type="match status" value="1"/>
</dbReference>
<accession>A0ABN2ZF60</accession>
<dbReference type="EMBL" id="BAAAPF010000230">
    <property type="protein sequence ID" value="GAA2141269.1"/>
    <property type="molecule type" value="Genomic_DNA"/>
</dbReference>
<evidence type="ECO:0000256" key="4">
    <source>
        <dbReference type="PROSITE-ProRule" id="PRU00335"/>
    </source>
</evidence>
<organism evidence="6 7">
    <name type="scientific">Streptomyces synnematoformans</name>
    <dbReference type="NCBI Taxonomy" id="415721"/>
    <lineage>
        <taxon>Bacteria</taxon>
        <taxon>Bacillati</taxon>
        <taxon>Actinomycetota</taxon>
        <taxon>Actinomycetes</taxon>
        <taxon>Kitasatosporales</taxon>
        <taxon>Streptomycetaceae</taxon>
        <taxon>Streptomyces</taxon>
    </lineage>
</organism>
<feature type="domain" description="HTH tetR-type" evidence="5">
    <location>
        <begin position="3"/>
        <end position="63"/>
    </location>
</feature>
<dbReference type="Pfam" id="PF00440">
    <property type="entry name" value="TetR_N"/>
    <property type="match status" value="1"/>
</dbReference>
<evidence type="ECO:0000256" key="3">
    <source>
        <dbReference type="ARBA" id="ARBA00023163"/>
    </source>
</evidence>
<dbReference type="RefSeq" id="WP_344292722.1">
    <property type="nucleotide sequence ID" value="NZ_BAAAPF010000230.1"/>
</dbReference>
<dbReference type="InterPro" id="IPR001647">
    <property type="entry name" value="HTH_TetR"/>
</dbReference>
<sequence>MPTRARERLIEAAGDLFFAEGIHAVGVERLLRESGVGRASFYRHFASKDELVATMLRSYDEELRGWLRRVVADAGGDPLAMFDGLADRMAASGFRGCASINTMVEIADPDDPARKVAVEHKEAMLRELRQLLDAPYDADLPEQLLLLFDGALVSSLRERSPAPARRARKIAQALLAP</sequence>
<dbReference type="PANTHER" id="PTHR47506">
    <property type="entry name" value="TRANSCRIPTIONAL REGULATORY PROTEIN"/>
    <property type="match status" value="1"/>
</dbReference>
<dbReference type="SUPFAM" id="SSF48498">
    <property type="entry name" value="Tetracyclin repressor-like, C-terminal domain"/>
    <property type="match status" value="1"/>
</dbReference>
<evidence type="ECO:0000256" key="1">
    <source>
        <dbReference type="ARBA" id="ARBA00023015"/>
    </source>
</evidence>
<dbReference type="Gene3D" id="1.10.357.10">
    <property type="entry name" value="Tetracycline Repressor, domain 2"/>
    <property type="match status" value="1"/>
</dbReference>
<dbReference type="Proteomes" id="UP001500443">
    <property type="component" value="Unassembled WGS sequence"/>
</dbReference>
<evidence type="ECO:0000313" key="6">
    <source>
        <dbReference type="EMBL" id="GAA2141269.1"/>
    </source>
</evidence>
<feature type="DNA-binding region" description="H-T-H motif" evidence="4">
    <location>
        <begin position="26"/>
        <end position="45"/>
    </location>
</feature>
<keyword evidence="3" id="KW-0804">Transcription</keyword>
<protein>
    <submittedName>
        <fullName evidence="6">Helix-turn-helix domain-containing protein</fullName>
    </submittedName>
</protein>
<evidence type="ECO:0000313" key="7">
    <source>
        <dbReference type="Proteomes" id="UP001500443"/>
    </source>
</evidence>
<gene>
    <name evidence="6" type="ORF">GCM10009802_51790</name>
</gene>
<dbReference type="InterPro" id="IPR009057">
    <property type="entry name" value="Homeodomain-like_sf"/>
</dbReference>
<dbReference type="PRINTS" id="PR00455">
    <property type="entry name" value="HTHTETR"/>
</dbReference>
<keyword evidence="1" id="KW-0805">Transcription regulation</keyword>
<name>A0ABN2ZF60_9ACTN</name>
<dbReference type="InterPro" id="IPR036271">
    <property type="entry name" value="Tet_transcr_reg_TetR-rel_C_sf"/>
</dbReference>
<comment type="caution">
    <text evidence="6">The sequence shown here is derived from an EMBL/GenBank/DDBJ whole genome shotgun (WGS) entry which is preliminary data.</text>
</comment>
<keyword evidence="2 4" id="KW-0238">DNA-binding</keyword>
<evidence type="ECO:0000256" key="2">
    <source>
        <dbReference type="ARBA" id="ARBA00023125"/>
    </source>
</evidence>
<reference evidence="6 7" key="1">
    <citation type="journal article" date="2019" name="Int. J. Syst. Evol. Microbiol.">
        <title>The Global Catalogue of Microorganisms (GCM) 10K type strain sequencing project: providing services to taxonomists for standard genome sequencing and annotation.</title>
        <authorList>
            <consortium name="The Broad Institute Genomics Platform"/>
            <consortium name="The Broad Institute Genome Sequencing Center for Infectious Disease"/>
            <person name="Wu L."/>
            <person name="Ma J."/>
        </authorList>
    </citation>
    <scope>NUCLEOTIDE SEQUENCE [LARGE SCALE GENOMIC DNA]</scope>
    <source>
        <strain evidence="6 7">JCM 15481</strain>
    </source>
</reference>
<dbReference type="SUPFAM" id="SSF46689">
    <property type="entry name" value="Homeodomain-like"/>
    <property type="match status" value="1"/>
</dbReference>
<evidence type="ECO:0000259" key="5">
    <source>
        <dbReference type="PROSITE" id="PS50977"/>
    </source>
</evidence>
<proteinExistence type="predicted"/>
<keyword evidence="7" id="KW-1185">Reference proteome</keyword>